<dbReference type="AlphaFoldDB" id="A0A2J0YZV9"/>
<dbReference type="GO" id="GO:0006310">
    <property type="term" value="P:DNA recombination"/>
    <property type="evidence" value="ECO:0007669"/>
    <property type="project" value="UniProtKB-KW"/>
</dbReference>
<evidence type="ECO:0000256" key="4">
    <source>
        <dbReference type="ARBA" id="ARBA00022705"/>
    </source>
</evidence>
<dbReference type="InterPro" id="IPR016059">
    <property type="entry name" value="DNA_ligase_ATP-dep_CS"/>
</dbReference>
<dbReference type="InterPro" id="IPR012308">
    <property type="entry name" value="DNA_ligase_ATP-dep_N"/>
</dbReference>
<keyword evidence="11" id="KW-0234">DNA repair</keyword>
<dbReference type="NCBIfam" id="NF006701">
    <property type="entry name" value="PRK09247.1"/>
    <property type="match status" value="1"/>
</dbReference>
<dbReference type="InterPro" id="IPR026333">
    <property type="entry name" value="ATP_dep_DNA_lig_pp_1105_fam"/>
</dbReference>
<evidence type="ECO:0000256" key="5">
    <source>
        <dbReference type="ARBA" id="ARBA00022723"/>
    </source>
</evidence>
<gene>
    <name evidence="15" type="ORF">CEJ86_18485</name>
</gene>
<dbReference type="InterPro" id="IPR036599">
    <property type="entry name" value="DNA_ligase_N_sf"/>
</dbReference>
<dbReference type="Proteomes" id="UP000231987">
    <property type="component" value="Unassembled WGS sequence"/>
</dbReference>
<dbReference type="Pfam" id="PF01068">
    <property type="entry name" value="DNA_ligase_A_M"/>
    <property type="match status" value="1"/>
</dbReference>
<comment type="catalytic activity">
    <reaction evidence="13">
        <text>ATP + (deoxyribonucleotide)n-3'-hydroxyl + 5'-phospho-(deoxyribonucleotide)m = (deoxyribonucleotide)n+m + AMP + diphosphate.</text>
        <dbReference type="EC" id="6.5.1.1"/>
    </reaction>
</comment>
<dbReference type="InterPro" id="IPR012340">
    <property type="entry name" value="NA-bd_OB-fold"/>
</dbReference>
<evidence type="ECO:0000256" key="11">
    <source>
        <dbReference type="ARBA" id="ARBA00023204"/>
    </source>
</evidence>
<dbReference type="SUPFAM" id="SSF56091">
    <property type="entry name" value="DNA ligase/mRNA capping enzyme, catalytic domain"/>
    <property type="match status" value="1"/>
</dbReference>
<dbReference type="NCBIfam" id="TIGR04120">
    <property type="entry name" value="DNA_lig_bact"/>
    <property type="match status" value="1"/>
</dbReference>
<dbReference type="EC" id="6.5.1.1" evidence="1"/>
<dbReference type="EMBL" id="NJGD01000008">
    <property type="protein sequence ID" value="PJR13754.1"/>
    <property type="molecule type" value="Genomic_DNA"/>
</dbReference>
<dbReference type="Pfam" id="PF04675">
    <property type="entry name" value="DNA_ligase_A_N"/>
    <property type="match status" value="1"/>
</dbReference>
<protein>
    <recommendedName>
        <fullName evidence="1">DNA ligase (ATP)</fullName>
        <ecNumber evidence="1">6.5.1.1</ecNumber>
    </recommendedName>
</protein>
<dbReference type="GO" id="GO:0003910">
    <property type="term" value="F:DNA ligase (ATP) activity"/>
    <property type="evidence" value="ECO:0007669"/>
    <property type="project" value="UniProtKB-EC"/>
</dbReference>
<dbReference type="Gene3D" id="3.30.470.30">
    <property type="entry name" value="DNA ligase/mRNA capping enzyme"/>
    <property type="match status" value="1"/>
</dbReference>
<reference evidence="15 16" key="1">
    <citation type="submission" date="2017-06" db="EMBL/GenBank/DDBJ databases">
        <title>Ensifer strains isolated from leguminous trees and herbs display diverse denitrification phenotypes with some acting as strong N2O sinks.</title>
        <authorList>
            <person name="Woliy K."/>
            <person name="Mania D."/>
            <person name="Bakken L.R."/>
            <person name="Frostegard A."/>
        </authorList>
    </citation>
    <scope>NUCLEOTIDE SEQUENCE [LARGE SCALE GENOMIC DNA]</scope>
    <source>
        <strain evidence="15 16">AC50a</strain>
    </source>
</reference>
<dbReference type="GO" id="GO:0006281">
    <property type="term" value="P:DNA repair"/>
    <property type="evidence" value="ECO:0007669"/>
    <property type="project" value="UniProtKB-KW"/>
</dbReference>
<evidence type="ECO:0000256" key="1">
    <source>
        <dbReference type="ARBA" id="ARBA00012727"/>
    </source>
</evidence>
<dbReference type="Pfam" id="PF04679">
    <property type="entry name" value="DNA_ligase_A_C"/>
    <property type="match status" value="1"/>
</dbReference>
<dbReference type="InterPro" id="IPR050191">
    <property type="entry name" value="ATP-dep_DNA_ligase"/>
</dbReference>
<keyword evidence="12" id="KW-0131">Cell cycle</keyword>
<dbReference type="PANTHER" id="PTHR45674:SF13">
    <property type="entry name" value="DNA LIGASE-RELATED"/>
    <property type="match status" value="1"/>
</dbReference>
<name>A0A2J0YZV9_RHIML</name>
<dbReference type="CDD" id="cd07972">
    <property type="entry name" value="OBF_DNA_ligase_Arch_LigB"/>
    <property type="match status" value="1"/>
</dbReference>
<comment type="caution">
    <text evidence="15">The sequence shown here is derived from an EMBL/GenBank/DDBJ whole genome shotgun (WGS) entry which is preliminary data.</text>
</comment>
<evidence type="ECO:0000256" key="7">
    <source>
        <dbReference type="ARBA" id="ARBA00022763"/>
    </source>
</evidence>
<evidence type="ECO:0000256" key="3">
    <source>
        <dbReference type="ARBA" id="ARBA00022618"/>
    </source>
</evidence>
<sequence length="537" mass="59889">MKAFAELLDRLVLTPQRNGKIRLLVDYFRGAPDPSRGYALAAIAGTLSLNTVKPALIRDLLLERMDDVLFHYSYDYVGDLAETVSLAWEPPPDVAPEDIPLGEVVERLQRAGRSEVRSLVRDLLDRLDTSGRFALLKLATGGLRIGVSARLAKQALAEMGGKEVSEIETLWHGLEPPYLPLFLWLTGEAEMPVLKTPAVFHSVMLATAVGEGDLEGLDPSDFAAEWKWDGIRVQLANVGGTRRLYSRSGDEISSAFPEIIEAADITGVIDGELLVGGTMRSNRATATFADLQQRLNRKTVSRKLMDEFPAFIRAYDILFSGERDIRPEPFHLRREALSALIEAASPQHFDLSPLVGFSSWKELDELRSNPPDPVIEGVMLKRLDSPYMAGRAKGPWFKWKRAPFNIDAVLMYAQRGHGKRSSYYSDFTFGVWAQGEEGTSLVPVGKAYFGFTDAELEVLDRFVRDNTVERFGPVRAVRAEPDSGFVVEVAFEGLNRSTRHKSGVAMRFPRIARLRPDKLPRDADRLETLQAMIGTQR</sequence>
<dbReference type="Gene3D" id="1.10.3260.10">
    <property type="entry name" value="DNA ligase, ATP-dependent, N-terminal domain"/>
    <property type="match status" value="1"/>
</dbReference>
<keyword evidence="3" id="KW-0132">Cell division</keyword>
<proteinExistence type="predicted"/>
<evidence type="ECO:0000256" key="13">
    <source>
        <dbReference type="ARBA" id="ARBA00034003"/>
    </source>
</evidence>
<dbReference type="GO" id="GO:0006260">
    <property type="term" value="P:DNA replication"/>
    <property type="evidence" value="ECO:0007669"/>
    <property type="project" value="UniProtKB-KW"/>
</dbReference>
<evidence type="ECO:0000256" key="10">
    <source>
        <dbReference type="ARBA" id="ARBA00023172"/>
    </source>
</evidence>
<dbReference type="GO" id="GO:0051301">
    <property type="term" value="P:cell division"/>
    <property type="evidence" value="ECO:0007669"/>
    <property type="project" value="UniProtKB-KW"/>
</dbReference>
<dbReference type="RefSeq" id="WP_100672860.1">
    <property type="nucleotide sequence ID" value="NZ_NJGD01000008.1"/>
</dbReference>
<dbReference type="CDD" id="cd07897">
    <property type="entry name" value="Adenylation_DNA_ligase_Bac1"/>
    <property type="match status" value="1"/>
</dbReference>
<dbReference type="PANTHER" id="PTHR45674">
    <property type="entry name" value="DNA LIGASE 1/3 FAMILY MEMBER"/>
    <property type="match status" value="1"/>
</dbReference>
<dbReference type="PROSITE" id="PS00697">
    <property type="entry name" value="DNA_LIGASE_A1"/>
    <property type="match status" value="1"/>
</dbReference>
<evidence type="ECO:0000256" key="12">
    <source>
        <dbReference type="ARBA" id="ARBA00023306"/>
    </source>
</evidence>
<evidence type="ECO:0000256" key="8">
    <source>
        <dbReference type="ARBA" id="ARBA00022840"/>
    </source>
</evidence>
<accession>A0A2J0YZV9</accession>
<keyword evidence="8" id="KW-0067">ATP-binding</keyword>
<evidence type="ECO:0000259" key="14">
    <source>
        <dbReference type="PROSITE" id="PS50160"/>
    </source>
</evidence>
<keyword evidence="5" id="KW-0479">Metal-binding</keyword>
<dbReference type="GO" id="GO:0003677">
    <property type="term" value="F:DNA binding"/>
    <property type="evidence" value="ECO:0007669"/>
    <property type="project" value="InterPro"/>
</dbReference>
<dbReference type="PROSITE" id="PS50160">
    <property type="entry name" value="DNA_LIGASE_A3"/>
    <property type="match status" value="1"/>
</dbReference>
<evidence type="ECO:0000313" key="16">
    <source>
        <dbReference type="Proteomes" id="UP000231987"/>
    </source>
</evidence>
<evidence type="ECO:0000256" key="2">
    <source>
        <dbReference type="ARBA" id="ARBA00022598"/>
    </source>
</evidence>
<keyword evidence="4" id="KW-0235">DNA replication</keyword>
<evidence type="ECO:0000256" key="6">
    <source>
        <dbReference type="ARBA" id="ARBA00022741"/>
    </source>
</evidence>
<keyword evidence="2 15" id="KW-0436">Ligase</keyword>
<dbReference type="InterPro" id="IPR012309">
    <property type="entry name" value="DNA_ligase_ATP-dep_C"/>
</dbReference>
<keyword evidence="9" id="KW-0460">Magnesium</keyword>
<feature type="domain" description="ATP-dependent DNA ligase family profile" evidence="14">
    <location>
        <begin position="303"/>
        <end position="433"/>
    </location>
</feature>
<dbReference type="GO" id="GO:0005524">
    <property type="term" value="F:ATP binding"/>
    <property type="evidence" value="ECO:0007669"/>
    <property type="project" value="UniProtKB-KW"/>
</dbReference>
<keyword evidence="10" id="KW-0233">DNA recombination</keyword>
<dbReference type="SUPFAM" id="SSF50249">
    <property type="entry name" value="Nucleic acid-binding proteins"/>
    <property type="match status" value="1"/>
</dbReference>
<keyword evidence="7" id="KW-0227">DNA damage</keyword>
<organism evidence="15 16">
    <name type="scientific">Rhizobium meliloti</name>
    <name type="common">Ensifer meliloti</name>
    <name type="synonym">Sinorhizobium meliloti</name>
    <dbReference type="NCBI Taxonomy" id="382"/>
    <lineage>
        <taxon>Bacteria</taxon>
        <taxon>Pseudomonadati</taxon>
        <taxon>Pseudomonadota</taxon>
        <taxon>Alphaproteobacteria</taxon>
        <taxon>Hyphomicrobiales</taxon>
        <taxon>Rhizobiaceae</taxon>
        <taxon>Sinorhizobium/Ensifer group</taxon>
        <taxon>Sinorhizobium</taxon>
    </lineage>
</organism>
<evidence type="ECO:0000313" key="15">
    <source>
        <dbReference type="EMBL" id="PJR13754.1"/>
    </source>
</evidence>
<dbReference type="InterPro" id="IPR012310">
    <property type="entry name" value="DNA_ligase_ATP-dep_cent"/>
</dbReference>
<dbReference type="FunFam" id="2.40.50.140:FF:000228">
    <property type="entry name" value="ATP-dependent DNA ligase"/>
    <property type="match status" value="1"/>
</dbReference>
<dbReference type="Gene3D" id="2.40.50.140">
    <property type="entry name" value="Nucleic acid-binding proteins"/>
    <property type="match status" value="1"/>
</dbReference>
<keyword evidence="6" id="KW-0547">Nucleotide-binding</keyword>
<evidence type="ECO:0000256" key="9">
    <source>
        <dbReference type="ARBA" id="ARBA00022842"/>
    </source>
</evidence>
<dbReference type="GO" id="GO:0046872">
    <property type="term" value="F:metal ion binding"/>
    <property type="evidence" value="ECO:0007669"/>
    <property type="project" value="UniProtKB-KW"/>
</dbReference>